<sequence length="333" mass="35451">MQISCALPPSAEAPALIAEAERLGYTRAWCYDSPVLYGDVWMTLALAAERTSTIGLGPAVLVPSLRHPMVNAAAIAHLAELAPGRVAVTLGAGFTGRMMLGQRPMPWSQVEPYVAAVRALLRGDEVLWEGKILRMLQPPGHGAPRPLADVPILLGAEGPKGIAAAERLADGVFSVGSVQKAGGFGWRATLQFGTVLEDGEHPTSDRVREAAGPAVAVIYHAVYERAGAGVDGFPGGETWRESVELAAEDSRHLSVHDGHLVALNRHDRLIWEQSRDLATQLTMTGTPAQVRERIAEMEKNGVTELAYQPVGPDKVRELRAFAAAAGLTGEATE</sequence>
<reference evidence="3" key="1">
    <citation type="submission" date="2022-01" db="EMBL/GenBank/DDBJ databases">
        <title>Genome-Based Taxonomic Classification of the Phylum Actinobacteria.</title>
        <authorList>
            <person name="Gao Y."/>
        </authorList>
    </citation>
    <scope>NUCLEOTIDE SEQUENCE</scope>
    <source>
        <strain evidence="3">KLBMP 8922</strain>
    </source>
</reference>
<protein>
    <submittedName>
        <fullName evidence="3">LLM class flavin-dependent oxidoreductase</fullName>
    </submittedName>
</protein>
<dbReference type="Pfam" id="PF00296">
    <property type="entry name" value="Bac_luciferase"/>
    <property type="match status" value="1"/>
</dbReference>
<keyword evidence="4" id="KW-1185">Reference proteome</keyword>
<dbReference type="RefSeq" id="WP_235051561.1">
    <property type="nucleotide sequence ID" value="NZ_JAKFHA010000004.1"/>
</dbReference>
<gene>
    <name evidence="3" type="ORF">LZ495_09310</name>
</gene>
<keyword evidence="1" id="KW-0560">Oxidoreductase</keyword>
<dbReference type="Proteomes" id="UP001165378">
    <property type="component" value="Unassembled WGS sequence"/>
</dbReference>
<dbReference type="AlphaFoldDB" id="A0AA41PXJ6"/>
<evidence type="ECO:0000256" key="1">
    <source>
        <dbReference type="ARBA" id="ARBA00023002"/>
    </source>
</evidence>
<dbReference type="Gene3D" id="3.20.20.30">
    <property type="entry name" value="Luciferase-like domain"/>
    <property type="match status" value="1"/>
</dbReference>
<proteinExistence type="predicted"/>
<evidence type="ECO:0000313" key="3">
    <source>
        <dbReference type="EMBL" id="MCF2527407.1"/>
    </source>
</evidence>
<dbReference type="InterPro" id="IPR036661">
    <property type="entry name" value="Luciferase-like_sf"/>
</dbReference>
<name>A0AA41PXJ6_9ACTN</name>
<dbReference type="EMBL" id="JAKFHA010000004">
    <property type="protein sequence ID" value="MCF2527407.1"/>
    <property type="molecule type" value="Genomic_DNA"/>
</dbReference>
<dbReference type="GO" id="GO:0016705">
    <property type="term" value="F:oxidoreductase activity, acting on paired donors, with incorporation or reduction of molecular oxygen"/>
    <property type="evidence" value="ECO:0007669"/>
    <property type="project" value="InterPro"/>
</dbReference>
<evidence type="ECO:0000313" key="4">
    <source>
        <dbReference type="Proteomes" id="UP001165378"/>
    </source>
</evidence>
<dbReference type="PANTHER" id="PTHR43244">
    <property type="match status" value="1"/>
</dbReference>
<evidence type="ECO:0000259" key="2">
    <source>
        <dbReference type="Pfam" id="PF00296"/>
    </source>
</evidence>
<dbReference type="PANTHER" id="PTHR43244:SF1">
    <property type="entry name" value="5,10-METHYLENETETRAHYDROMETHANOPTERIN REDUCTASE"/>
    <property type="match status" value="1"/>
</dbReference>
<organism evidence="3 4">
    <name type="scientific">Yinghuangia soli</name>
    <dbReference type="NCBI Taxonomy" id="2908204"/>
    <lineage>
        <taxon>Bacteria</taxon>
        <taxon>Bacillati</taxon>
        <taxon>Actinomycetota</taxon>
        <taxon>Actinomycetes</taxon>
        <taxon>Kitasatosporales</taxon>
        <taxon>Streptomycetaceae</taxon>
        <taxon>Yinghuangia</taxon>
    </lineage>
</organism>
<feature type="domain" description="Luciferase-like" evidence="2">
    <location>
        <begin position="11"/>
        <end position="303"/>
    </location>
</feature>
<dbReference type="SUPFAM" id="SSF51679">
    <property type="entry name" value="Bacterial luciferase-like"/>
    <property type="match status" value="1"/>
</dbReference>
<dbReference type="InterPro" id="IPR011251">
    <property type="entry name" value="Luciferase-like_dom"/>
</dbReference>
<accession>A0AA41PXJ6</accession>
<comment type="caution">
    <text evidence="3">The sequence shown here is derived from an EMBL/GenBank/DDBJ whole genome shotgun (WGS) entry which is preliminary data.</text>
</comment>
<dbReference type="InterPro" id="IPR050564">
    <property type="entry name" value="F420-G6PD/mer"/>
</dbReference>